<feature type="domain" description="Glycosyl transferase family 1" evidence="1">
    <location>
        <begin position="436"/>
        <end position="608"/>
    </location>
</feature>
<accession>A0A5B0VJ57</accession>
<proteinExistence type="predicted"/>
<dbReference type="Gene3D" id="3.40.50.2000">
    <property type="entry name" value="Glycogen Phosphorylase B"/>
    <property type="match status" value="3"/>
</dbReference>
<dbReference type="PANTHER" id="PTHR46401">
    <property type="entry name" value="GLYCOSYLTRANSFERASE WBBK-RELATED"/>
    <property type="match status" value="1"/>
</dbReference>
<dbReference type="InterPro" id="IPR001296">
    <property type="entry name" value="Glyco_trans_1"/>
</dbReference>
<reference evidence="2 3" key="1">
    <citation type="submission" date="2019-08" db="EMBL/GenBank/DDBJ databases">
        <title>Marinobacter ZYF650 sp. nov., a marine bacterium isolated from seawater of the Mariana trench.</title>
        <authorList>
            <person name="Ahmad W."/>
        </authorList>
    </citation>
    <scope>NUCLEOTIDE SEQUENCE [LARGE SCALE GENOMIC DNA]</scope>
    <source>
        <strain evidence="2 3">ZYF650</strain>
    </source>
</reference>
<dbReference type="EMBL" id="VTUU01000002">
    <property type="protein sequence ID" value="KAA1174682.1"/>
    <property type="molecule type" value="Genomic_DNA"/>
</dbReference>
<dbReference type="SUPFAM" id="SSF53756">
    <property type="entry name" value="UDP-Glycosyltransferase/glycogen phosphorylase"/>
    <property type="match status" value="2"/>
</dbReference>
<evidence type="ECO:0000313" key="2">
    <source>
        <dbReference type="EMBL" id="KAA1174682.1"/>
    </source>
</evidence>
<dbReference type="CDD" id="cd03801">
    <property type="entry name" value="GT4_PimA-like"/>
    <property type="match status" value="1"/>
</dbReference>
<feature type="domain" description="Glycosyl transferase family 1" evidence="1">
    <location>
        <begin position="873"/>
        <end position="1028"/>
    </location>
</feature>
<dbReference type="GO" id="GO:0016757">
    <property type="term" value="F:glycosyltransferase activity"/>
    <property type="evidence" value="ECO:0007669"/>
    <property type="project" value="InterPro"/>
</dbReference>
<dbReference type="PANTHER" id="PTHR46401:SF9">
    <property type="entry name" value="MANNOSYLTRANSFERASE A"/>
    <property type="match status" value="1"/>
</dbReference>
<dbReference type="RefSeq" id="WP_149599104.1">
    <property type="nucleotide sequence ID" value="NZ_VTUU01000002.1"/>
</dbReference>
<evidence type="ECO:0000259" key="1">
    <source>
        <dbReference type="Pfam" id="PF00534"/>
    </source>
</evidence>
<dbReference type="CDD" id="cd03809">
    <property type="entry name" value="GT4_MtfB-like"/>
    <property type="match status" value="1"/>
</dbReference>
<dbReference type="GO" id="GO:0009103">
    <property type="term" value="P:lipopolysaccharide biosynthetic process"/>
    <property type="evidence" value="ECO:0007669"/>
    <property type="project" value="TreeGrafter"/>
</dbReference>
<evidence type="ECO:0000313" key="3">
    <source>
        <dbReference type="Proteomes" id="UP000323161"/>
    </source>
</evidence>
<keyword evidence="2" id="KW-0808">Transferase</keyword>
<organism evidence="2 3">
    <name type="scientific">Marinobacter salinexigens</name>
    <dbReference type="NCBI Taxonomy" id="2919747"/>
    <lineage>
        <taxon>Bacteria</taxon>
        <taxon>Pseudomonadati</taxon>
        <taxon>Pseudomonadota</taxon>
        <taxon>Gammaproteobacteria</taxon>
        <taxon>Pseudomonadales</taxon>
        <taxon>Marinobacteraceae</taxon>
        <taxon>Marinobacter</taxon>
    </lineage>
</organism>
<keyword evidence="3" id="KW-1185">Reference proteome</keyword>
<dbReference type="Pfam" id="PF00534">
    <property type="entry name" value="Glycos_transf_1"/>
    <property type="match status" value="2"/>
</dbReference>
<sequence length="1051" mass="117580">MKVLIDLQVAQTGTNPEAGKYALALSKAAAQEVGENGELLVLLNGSLEATIDELRAELEGFIKQENIRVWYAPDGMGSICDGNPSLRKVAAHTREAVIAEQEPDLVILPSLWLGWADEAVISFDYEPPGCPIATILPGESFHGPQKELEQGRRGEWHRSLLEKLSRADFVLDVPGLSEPELCNGIPDTNRVRWPSAEADQLVEALQVSVRSLLGEARSEKNGFAEKVMRSLNLDGVKPKLAFVSPLPPEKTGIGYYSAELLPELAHYYDIDVVVDQEQVSDEWIESNCTIRSVEWFWKHGLEYDRVVYQFGNSRFHAHMWDLIEKIPGVAVIHDFYLGDAVAYREDGAGKGLALPRELYLSHGYDALKPIITDGDRAEAIRLYPCSYSPIREAKGVIVHSNHARDLAREWYGDTVADTFEVIPHLRVLPERHPEEKQAARQRLGIAEDAFLICSFGVVNKSKLNHRLYSAWCDSRVANDPNARIVFVGETPDAYGQRLRSEIEGSSYSNRISFTGWADSETFQDYLAAADVAVQLRTNSRGETSGTVLDCMANGLATICNAHGSFAEVPDSGVWKLEDRFEEEDLITALDTLWSDHTRREQLGVDGREQIVKSYSPEFCSNRYFEAIEQAYSQHRRSRLNVIKTASEVLDSAMQHEVLAACIGNSLPVSTPQRQLLVDVTVVAREDLRTGVQRVVRSILSQLLDMDLPGYRIEPVYTNPSMDGFFYARQFTQEFMGGEHSVLPDEPMEAHTGDIFLGLDLHGDGIAAQCGYLEGLRDRGVKVVFVVHDLLPVTHPHWFPGPEEQTFENWLSCITKFDGAICVSQTTADELEKWMVSRNVERKRPYRIGVAHNGADIRQSVPSMGLPEDAEQVLAQIEAKPSFLMVGTVEPRKGVTQVLDAFEHLWQQGKDYSLVLVGKRGWNIEDLADRLENHPEKGSRLFWLQGISDEYLERTYAASTCLIAGSEGEGFGLPLIEAAQQEIPILARDIPVFREVAGAHAEYFTADTAQQLSASIDGWLNGYKMQRYPDSKGMPFLTWRGSCEKYLDFMLQ</sequence>
<dbReference type="AlphaFoldDB" id="A0A5B0VJ57"/>
<comment type="caution">
    <text evidence="2">The sequence shown here is derived from an EMBL/GenBank/DDBJ whole genome shotgun (WGS) entry which is preliminary data.</text>
</comment>
<protein>
    <submittedName>
        <fullName evidence="2">Glycosyltransferase</fullName>
    </submittedName>
</protein>
<name>A0A5B0VJ57_9GAMM</name>
<gene>
    <name evidence="2" type="ORF">FWJ25_04640</name>
</gene>
<dbReference type="Proteomes" id="UP000323161">
    <property type="component" value="Unassembled WGS sequence"/>
</dbReference>